<dbReference type="SUPFAM" id="SSF160755">
    <property type="entry name" value="YugN-like"/>
    <property type="match status" value="1"/>
</dbReference>
<name>A0A229NT04_9BACL</name>
<reference evidence="1 2" key="1">
    <citation type="submission" date="2017-07" db="EMBL/GenBank/DDBJ databases">
        <title>Paenibacillus herberti R33 genome sequencing and assembly.</title>
        <authorList>
            <person name="Su W."/>
        </authorList>
    </citation>
    <scope>NUCLEOTIDE SEQUENCE [LARGE SCALE GENOMIC DNA]</scope>
    <source>
        <strain evidence="1 2">R33</strain>
    </source>
</reference>
<dbReference type="RefSeq" id="WP_089526640.1">
    <property type="nucleotide sequence ID" value="NZ_NMUQ01000004.1"/>
</dbReference>
<dbReference type="Gene3D" id="3.30.310.100">
    <property type="entry name" value="YugN-like"/>
    <property type="match status" value="1"/>
</dbReference>
<comment type="caution">
    <text evidence="1">The sequence shown here is derived from an EMBL/GenBank/DDBJ whole genome shotgun (WGS) entry which is preliminary data.</text>
</comment>
<dbReference type="AlphaFoldDB" id="A0A229NT04"/>
<keyword evidence="2" id="KW-1185">Reference proteome</keyword>
<dbReference type="EMBL" id="NMUQ01000004">
    <property type="protein sequence ID" value="OXM13021.1"/>
    <property type="molecule type" value="Genomic_DNA"/>
</dbReference>
<evidence type="ECO:0008006" key="3">
    <source>
        <dbReference type="Google" id="ProtNLM"/>
    </source>
</evidence>
<dbReference type="Pfam" id="PF08868">
    <property type="entry name" value="YugN"/>
    <property type="match status" value="1"/>
</dbReference>
<dbReference type="Proteomes" id="UP000215145">
    <property type="component" value="Unassembled WGS sequence"/>
</dbReference>
<evidence type="ECO:0000313" key="1">
    <source>
        <dbReference type="EMBL" id="OXM13021.1"/>
    </source>
</evidence>
<dbReference type="InterPro" id="IPR036491">
    <property type="entry name" value="YugN-like_sf"/>
</dbReference>
<sequence>MIAIQSPLEGSEHDFVQIKRVLEKQGFVLGGNWDYGSGSFDLNMDEKNKVWLRMGFEVLRGNVDDQTEDNDASIKLTTPYVLRHLYREGNDPEAKMRTIGALFDQFQAPVDPDAAVDDKWIGLAEEQLRRAEEQLITAR</sequence>
<gene>
    <name evidence="1" type="ORF">CGZ75_22835</name>
</gene>
<accession>A0A229NT04</accession>
<evidence type="ECO:0000313" key="2">
    <source>
        <dbReference type="Proteomes" id="UP000215145"/>
    </source>
</evidence>
<dbReference type="InterPro" id="IPR014967">
    <property type="entry name" value="Uncharacterised_YugN-like"/>
</dbReference>
<dbReference type="OrthoDB" id="2988890at2"/>
<proteinExistence type="predicted"/>
<protein>
    <recommendedName>
        <fullName evidence="3">YugN-like family protein</fullName>
    </recommendedName>
</protein>
<organism evidence="1 2">
    <name type="scientific">Paenibacillus herberti</name>
    <dbReference type="NCBI Taxonomy" id="1619309"/>
    <lineage>
        <taxon>Bacteria</taxon>
        <taxon>Bacillati</taxon>
        <taxon>Bacillota</taxon>
        <taxon>Bacilli</taxon>
        <taxon>Bacillales</taxon>
        <taxon>Paenibacillaceae</taxon>
        <taxon>Paenibacillus</taxon>
    </lineage>
</organism>